<reference evidence="1 2" key="1">
    <citation type="submission" date="2013-02" db="EMBL/GenBank/DDBJ databases">
        <title>The Genome Annotation of Plasmodium falciparum Tanzania (2000708).</title>
        <authorList>
            <consortium name="The Broad Institute Genome Sequencing Platform"/>
            <consortium name="The Broad Institute Genome Sequencing Center for Infectious Disease"/>
            <person name="Neafsey D."/>
            <person name="Hoffman S."/>
            <person name="Volkman S."/>
            <person name="Rosenthal P."/>
            <person name="Walker B."/>
            <person name="Young S.K."/>
            <person name="Zeng Q."/>
            <person name="Gargeya S."/>
            <person name="Fitzgerald M."/>
            <person name="Haas B."/>
            <person name="Abouelleil A."/>
            <person name="Allen A.W."/>
            <person name="Alvarado L."/>
            <person name="Arachchi H.M."/>
            <person name="Berlin A.M."/>
            <person name="Chapman S.B."/>
            <person name="Gainer-Dewar J."/>
            <person name="Goldberg J."/>
            <person name="Griggs A."/>
            <person name="Gujja S."/>
            <person name="Hansen M."/>
            <person name="Howarth C."/>
            <person name="Imamovic A."/>
            <person name="Ireland A."/>
            <person name="Larimer J."/>
            <person name="McCowan C."/>
            <person name="Murphy C."/>
            <person name="Pearson M."/>
            <person name="Poon T.W."/>
            <person name="Priest M."/>
            <person name="Roberts A."/>
            <person name="Saif S."/>
            <person name="Shea T."/>
            <person name="Sisk P."/>
            <person name="Sykes S."/>
            <person name="Wortman J."/>
            <person name="Nusbaum C."/>
            <person name="Birren B."/>
        </authorList>
    </citation>
    <scope>NUCLEOTIDE SEQUENCE [LARGE SCALE GENOMIC DNA]</scope>
    <source>
        <strain evidence="2">Tanzania (2000708)</strain>
    </source>
</reference>
<sequence>LILIDEIPVLNFCYNTKKLTNFFTTDIKSFDYIIRTFFQNTTVLIIAHDASTLSCCDFIYVIAKGEVVYKCSYKDVKTQTELANLLQEKQLN</sequence>
<protein>
    <recommendedName>
        <fullName evidence="3">ABC transporter domain-containing protein</fullName>
    </recommendedName>
</protein>
<feature type="non-terminal residue" evidence="1">
    <location>
        <position position="1"/>
    </location>
</feature>
<dbReference type="OrthoDB" id="4865934at2759"/>
<dbReference type="AlphaFoldDB" id="A0A024VY77"/>
<gene>
    <name evidence="1" type="ORF">PFTANZ_05903</name>
</gene>
<dbReference type="Gene3D" id="3.40.50.300">
    <property type="entry name" value="P-loop containing nucleotide triphosphate hydrolases"/>
    <property type="match status" value="1"/>
</dbReference>
<dbReference type="Proteomes" id="UP000030708">
    <property type="component" value="Unassembled WGS sequence"/>
</dbReference>
<dbReference type="EMBL" id="KI926670">
    <property type="protein sequence ID" value="ETW33377.1"/>
    <property type="molecule type" value="Genomic_DNA"/>
</dbReference>
<evidence type="ECO:0000313" key="1">
    <source>
        <dbReference type="EMBL" id="ETW33377.1"/>
    </source>
</evidence>
<dbReference type="InterPro" id="IPR027417">
    <property type="entry name" value="P-loop_NTPase"/>
</dbReference>
<proteinExistence type="predicted"/>
<evidence type="ECO:0000313" key="2">
    <source>
        <dbReference type="Proteomes" id="UP000030708"/>
    </source>
</evidence>
<organism evidence="1 2">
    <name type="scientific">Plasmodium falciparum Tanzania</name>
    <name type="common">2000708</name>
    <dbReference type="NCBI Taxonomy" id="1036725"/>
    <lineage>
        <taxon>Eukaryota</taxon>
        <taxon>Sar</taxon>
        <taxon>Alveolata</taxon>
        <taxon>Apicomplexa</taxon>
        <taxon>Aconoidasida</taxon>
        <taxon>Haemosporida</taxon>
        <taxon>Plasmodiidae</taxon>
        <taxon>Plasmodium</taxon>
        <taxon>Plasmodium (Laverania)</taxon>
    </lineage>
</organism>
<reference evidence="1 2" key="2">
    <citation type="submission" date="2013-02" db="EMBL/GenBank/DDBJ databases">
        <title>The Genome Sequence of Plasmodium falciparum Tanzania (2000708).</title>
        <authorList>
            <consortium name="The Broad Institute Genome Sequencing Platform"/>
            <consortium name="The Broad Institute Genome Sequencing Center for Infectious Disease"/>
            <person name="Neafsey D."/>
            <person name="Cheeseman I."/>
            <person name="Volkman S."/>
            <person name="Adams J."/>
            <person name="Walker B."/>
            <person name="Young S.K."/>
            <person name="Zeng Q."/>
            <person name="Gargeya S."/>
            <person name="Fitzgerald M."/>
            <person name="Haas B."/>
            <person name="Abouelleil A."/>
            <person name="Alvarado L."/>
            <person name="Arachchi H.M."/>
            <person name="Berlin A.M."/>
            <person name="Chapman S.B."/>
            <person name="Dewar J."/>
            <person name="Goldberg J."/>
            <person name="Griggs A."/>
            <person name="Gujja S."/>
            <person name="Hansen M."/>
            <person name="Howarth C."/>
            <person name="Imamovic A."/>
            <person name="Larimer J."/>
            <person name="McCowan C."/>
            <person name="Murphy C."/>
            <person name="Neiman D."/>
            <person name="Pearson M."/>
            <person name="Priest M."/>
            <person name="Roberts A."/>
            <person name="Saif S."/>
            <person name="Shea T."/>
            <person name="Sisk P."/>
            <person name="Sykes S."/>
            <person name="Wortman J."/>
            <person name="Nusbaum C."/>
            <person name="Birren B."/>
        </authorList>
    </citation>
    <scope>NUCLEOTIDE SEQUENCE [LARGE SCALE GENOMIC DNA]</scope>
    <source>
        <strain evidence="2">Tanzania (2000708)</strain>
    </source>
</reference>
<accession>A0A024VY77</accession>
<evidence type="ECO:0008006" key="3">
    <source>
        <dbReference type="Google" id="ProtNLM"/>
    </source>
</evidence>
<name>A0A024VY77_PLAFA</name>
<dbReference type="SUPFAM" id="SSF52540">
    <property type="entry name" value="P-loop containing nucleoside triphosphate hydrolases"/>
    <property type="match status" value="1"/>
</dbReference>